<organism evidence="3 4">
    <name type="scientific">Roseiconus nitratireducens</name>
    <dbReference type="NCBI Taxonomy" id="2605748"/>
    <lineage>
        <taxon>Bacteria</taxon>
        <taxon>Pseudomonadati</taxon>
        <taxon>Planctomycetota</taxon>
        <taxon>Planctomycetia</taxon>
        <taxon>Pirellulales</taxon>
        <taxon>Pirellulaceae</taxon>
        <taxon>Roseiconus</taxon>
    </lineage>
</organism>
<evidence type="ECO:0000256" key="1">
    <source>
        <dbReference type="SAM" id="Phobius"/>
    </source>
</evidence>
<protein>
    <recommendedName>
        <fullName evidence="2">TadE-like domain-containing protein</fullName>
    </recommendedName>
</protein>
<name>A0A5M6DEC4_9BACT</name>
<evidence type="ECO:0000313" key="4">
    <source>
        <dbReference type="Proteomes" id="UP000324479"/>
    </source>
</evidence>
<feature type="transmembrane region" description="Helical" evidence="1">
    <location>
        <begin position="55"/>
        <end position="81"/>
    </location>
</feature>
<dbReference type="AlphaFoldDB" id="A0A5M6DEC4"/>
<proteinExistence type="predicted"/>
<comment type="caution">
    <text evidence="3">The sequence shown here is derived from an EMBL/GenBank/DDBJ whole genome shotgun (WGS) entry which is preliminary data.</text>
</comment>
<evidence type="ECO:0000313" key="3">
    <source>
        <dbReference type="EMBL" id="KAA5545877.1"/>
    </source>
</evidence>
<dbReference type="Pfam" id="PF07811">
    <property type="entry name" value="TadE"/>
    <property type="match status" value="1"/>
</dbReference>
<gene>
    <name evidence="3" type="ORF">FYK55_02880</name>
</gene>
<reference evidence="3 4" key="1">
    <citation type="submission" date="2019-08" db="EMBL/GenBank/DDBJ databases">
        <authorList>
            <person name="Dhanesh K."/>
            <person name="Kumar G."/>
            <person name="Sasikala C."/>
            <person name="Venkata Ramana C."/>
        </authorList>
    </citation>
    <scope>NUCLEOTIDE SEQUENCE [LARGE SCALE GENOMIC DNA]</scope>
    <source>
        <strain evidence="3 4">JC645</strain>
    </source>
</reference>
<keyword evidence="1" id="KW-1133">Transmembrane helix</keyword>
<dbReference type="EMBL" id="VWOX01000002">
    <property type="protein sequence ID" value="KAA5545877.1"/>
    <property type="molecule type" value="Genomic_DNA"/>
</dbReference>
<keyword evidence="1" id="KW-0812">Transmembrane</keyword>
<keyword evidence="4" id="KW-1185">Reference proteome</keyword>
<sequence>MVDCRSLPGFPLRAGSSQWHEKLGDWNKRLLERSQPMKAVENPRRSVRRIPRGQALLEFAILVPVIIILIGATISFGLFFFQANVLQQAVDVAAQEISRMPFGPNQELGLGQLESCDESNFACNDQRFKDAIFDEQFLVIHDSEWDSSTEFNGDFRAFVDQLPLINRLIVPAMIRDNGMTRYPGTIVVNAASGEETVLIPIVEYSIRGFEDDLPFPNDNPPGSGFAPSSIRTAGETVIQWVAPLEEIRVDHDGDETSPSKGPFALDSAADATLGSFEPGMVALRINYPAQSTTLINRKTVSGSATEPSGETASMIVIAGDTVLDSGATTGCYMIQDPTPRLSPATNLPGSNANAGLYGLGELEAFTRIVRPYRKVMSFQAIYRREVFSSGT</sequence>
<evidence type="ECO:0000259" key="2">
    <source>
        <dbReference type="Pfam" id="PF07811"/>
    </source>
</evidence>
<keyword evidence="1" id="KW-0472">Membrane</keyword>
<accession>A0A5M6DEC4</accession>
<feature type="domain" description="TadE-like" evidence="2">
    <location>
        <begin position="53"/>
        <end position="94"/>
    </location>
</feature>
<dbReference type="InterPro" id="IPR012495">
    <property type="entry name" value="TadE-like_dom"/>
</dbReference>
<dbReference type="Proteomes" id="UP000324479">
    <property type="component" value="Unassembled WGS sequence"/>
</dbReference>